<dbReference type="GO" id="GO:0003824">
    <property type="term" value="F:catalytic activity"/>
    <property type="evidence" value="ECO:0007669"/>
    <property type="project" value="UniProtKB-KW"/>
</dbReference>
<feature type="domain" description="Reverse transcriptase/retrotransposon-derived protein RNase H-like" evidence="2">
    <location>
        <begin position="133"/>
        <end position="182"/>
    </location>
</feature>
<sequence>MVRLTNHLHGVQCYLDDLIVYGKTFDEYTSNLYSLLSKLDSVGLKLINKCVFGVQEIEFLGHTIANTGVTPQSEKARAIHDAPIPHDYTSLQSFLGLAGYLSKYCPQYSTTVEPLRTMLRSKSHTKTFESSTEALESFRKINNTIGHHITLSIFDPDLPTIVTCDASDYGIGGVLSQVVNGQEKK</sequence>
<dbReference type="InterPro" id="IPR050951">
    <property type="entry name" value="Retrovirus_Pol_polyprotein"/>
</dbReference>
<dbReference type="Pfam" id="PF17919">
    <property type="entry name" value="RT_RNaseH_2"/>
    <property type="match status" value="1"/>
</dbReference>
<evidence type="ECO:0000256" key="1">
    <source>
        <dbReference type="ARBA" id="ARBA00023268"/>
    </source>
</evidence>
<dbReference type="Gene3D" id="3.30.70.270">
    <property type="match status" value="2"/>
</dbReference>
<proteinExistence type="predicted"/>
<name>A0AAN8KHW8_PATCE</name>
<dbReference type="InterPro" id="IPR041577">
    <property type="entry name" value="RT_RNaseH_2"/>
</dbReference>
<evidence type="ECO:0000313" key="4">
    <source>
        <dbReference type="Proteomes" id="UP001347796"/>
    </source>
</evidence>
<dbReference type="SUPFAM" id="SSF56672">
    <property type="entry name" value="DNA/RNA polymerases"/>
    <property type="match status" value="1"/>
</dbReference>
<comment type="caution">
    <text evidence="3">The sequence shown here is derived from an EMBL/GenBank/DDBJ whole genome shotgun (WGS) entry which is preliminary data.</text>
</comment>
<keyword evidence="4" id="KW-1185">Reference proteome</keyword>
<keyword evidence="1" id="KW-0511">Multifunctional enzyme</keyword>
<dbReference type="InterPro" id="IPR043128">
    <property type="entry name" value="Rev_trsase/Diguanyl_cyclase"/>
</dbReference>
<dbReference type="EMBL" id="JAZGQO010000001">
    <property type="protein sequence ID" value="KAK6195697.1"/>
    <property type="molecule type" value="Genomic_DNA"/>
</dbReference>
<dbReference type="InterPro" id="IPR043502">
    <property type="entry name" value="DNA/RNA_pol_sf"/>
</dbReference>
<dbReference type="Proteomes" id="UP001347796">
    <property type="component" value="Unassembled WGS sequence"/>
</dbReference>
<evidence type="ECO:0000259" key="2">
    <source>
        <dbReference type="Pfam" id="PF17919"/>
    </source>
</evidence>
<protein>
    <recommendedName>
        <fullName evidence="2">Reverse transcriptase/retrotransposon-derived protein RNase H-like domain-containing protein</fullName>
    </recommendedName>
</protein>
<dbReference type="PANTHER" id="PTHR37984">
    <property type="entry name" value="PROTEIN CBG26694"/>
    <property type="match status" value="1"/>
</dbReference>
<accession>A0AAN8KHW8</accession>
<reference evidence="3 4" key="1">
    <citation type="submission" date="2024-01" db="EMBL/GenBank/DDBJ databases">
        <title>The genome of the rayed Mediterranean limpet Patella caerulea (Linnaeus, 1758).</title>
        <authorList>
            <person name="Anh-Thu Weber A."/>
            <person name="Halstead-Nussloch G."/>
        </authorList>
    </citation>
    <scope>NUCLEOTIDE SEQUENCE [LARGE SCALE GENOMIC DNA]</scope>
    <source>
        <strain evidence="3">AATW-2023a</strain>
        <tissue evidence="3">Whole specimen</tissue>
    </source>
</reference>
<evidence type="ECO:0000313" key="3">
    <source>
        <dbReference type="EMBL" id="KAK6195697.1"/>
    </source>
</evidence>
<dbReference type="PANTHER" id="PTHR37984:SF5">
    <property type="entry name" value="PROTEIN NYNRIN-LIKE"/>
    <property type="match status" value="1"/>
</dbReference>
<dbReference type="AlphaFoldDB" id="A0AAN8KHW8"/>
<organism evidence="3 4">
    <name type="scientific">Patella caerulea</name>
    <name type="common">Rayed Mediterranean limpet</name>
    <dbReference type="NCBI Taxonomy" id="87958"/>
    <lineage>
        <taxon>Eukaryota</taxon>
        <taxon>Metazoa</taxon>
        <taxon>Spiralia</taxon>
        <taxon>Lophotrochozoa</taxon>
        <taxon>Mollusca</taxon>
        <taxon>Gastropoda</taxon>
        <taxon>Patellogastropoda</taxon>
        <taxon>Patelloidea</taxon>
        <taxon>Patellidae</taxon>
        <taxon>Patella</taxon>
    </lineage>
</organism>
<dbReference type="FunFam" id="3.30.70.270:FF:000020">
    <property type="entry name" value="Transposon Tf2-6 polyprotein-like Protein"/>
    <property type="match status" value="1"/>
</dbReference>
<gene>
    <name evidence="3" type="ORF">SNE40_001069</name>
</gene>